<accession>A0A1W2BQU4</accession>
<dbReference type="Proteomes" id="UP000192756">
    <property type="component" value="Unassembled WGS sequence"/>
</dbReference>
<protein>
    <submittedName>
        <fullName evidence="3">Uncharacterized protein</fullName>
    </submittedName>
</protein>
<dbReference type="STRING" id="151894.SAMN04488524_2557"/>
<evidence type="ECO:0000256" key="1">
    <source>
        <dbReference type="SAM" id="Coils"/>
    </source>
</evidence>
<feature type="chain" id="PRO_5012596759" evidence="2">
    <location>
        <begin position="20"/>
        <end position="281"/>
    </location>
</feature>
<organism evidence="3 4">
    <name type="scientific">Pedobacter africanus</name>
    <dbReference type="NCBI Taxonomy" id="151894"/>
    <lineage>
        <taxon>Bacteria</taxon>
        <taxon>Pseudomonadati</taxon>
        <taxon>Bacteroidota</taxon>
        <taxon>Sphingobacteriia</taxon>
        <taxon>Sphingobacteriales</taxon>
        <taxon>Sphingobacteriaceae</taxon>
        <taxon>Pedobacter</taxon>
    </lineage>
</organism>
<dbReference type="OrthoDB" id="769954at2"/>
<keyword evidence="1" id="KW-0175">Coiled coil</keyword>
<evidence type="ECO:0000256" key="2">
    <source>
        <dbReference type="SAM" id="SignalP"/>
    </source>
</evidence>
<name>A0A1W2BQU4_9SPHI</name>
<evidence type="ECO:0000313" key="3">
    <source>
        <dbReference type="EMBL" id="SMC75166.1"/>
    </source>
</evidence>
<keyword evidence="2" id="KW-0732">Signal</keyword>
<sequence>MKIYCLAFIGLFSLTDSFAQDLESGGSNSWIFHTPDDGRSTLFIAPKIDGSYTWGNATQFLNNGNVLFSGNLGVGVSNPRAKLDVNGNILISNAAIPMGLITELAGTTTPLLNMSVNFREENKNNAYAGGGFRIDTRGEGVGAPLFQWISRKPNSEVESVEMSLTSSGYLGIGTLSPRERLSVNGNIRAHEIKVETANWPDYVFAKDYELPTLQETEKHIKDKGHLPGIPSAAEVKANGVDLGEMNAKLLQKIEELTLHLIEMKKENKDMKQRISSLENKK</sequence>
<evidence type="ECO:0000313" key="4">
    <source>
        <dbReference type="Proteomes" id="UP000192756"/>
    </source>
</evidence>
<dbReference type="AlphaFoldDB" id="A0A1W2BQU4"/>
<dbReference type="RefSeq" id="WP_084239086.1">
    <property type="nucleotide sequence ID" value="NZ_FWXT01000001.1"/>
</dbReference>
<gene>
    <name evidence="3" type="ORF">SAMN04488524_2557</name>
</gene>
<proteinExistence type="predicted"/>
<dbReference type="EMBL" id="FWXT01000001">
    <property type="protein sequence ID" value="SMC75166.1"/>
    <property type="molecule type" value="Genomic_DNA"/>
</dbReference>
<feature type="coiled-coil region" evidence="1">
    <location>
        <begin position="246"/>
        <end position="280"/>
    </location>
</feature>
<reference evidence="4" key="1">
    <citation type="submission" date="2017-04" db="EMBL/GenBank/DDBJ databases">
        <authorList>
            <person name="Varghese N."/>
            <person name="Submissions S."/>
        </authorList>
    </citation>
    <scope>NUCLEOTIDE SEQUENCE [LARGE SCALE GENOMIC DNA]</scope>
    <source>
        <strain evidence="4">DSM 12126</strain>
    </source>
</reference>
<feature type="signal peptide" evidence="2">
    <location>
        <begin position="1"/>
        <end position="19"/>
    </location>
</feature>
<keyword evidence="4" id="KW-1185">Reference proteome</keyword>